<dbReference type="GO" id="GO:0043565">
    <property type="term" value="F:sequence-specific DNA binding"/>
    <property type="evidence" value="ECO:0007669"/>
    <property type="project" value="InterPro"/>
</dbReference>
<evidence type="ECO:0000259" key="5">
    <source>
        <dbReference type="PROSITE" id="PS01124"/>
    </source>
</evidence>
<sequence length="286" mass="32083">MLIQRFAPLPLLRPYVDGILVQEDLNPANFANRNPVKVLPSAMTVIGIQYGQPMKTITQKGSVSLGSSGITGMHGTVKEYVSTGAIGTIIVPFKPGGLSRFTRYPIHEFQDADVSLELVFPEPGVREMEERLAGASGAEERVGIVQRFLISALRDHEEERWLLHAAHRIMKRQGNLSIAELAGQLYVSKRTLERKFNALIGASPKQFAGIVRFQHAIRLRHAGCDYLDIVQACGYTDHAHFAKDFKSFAGVRPDAFFRSEVQPELKKSYQEGETEDDEKNRQHLYY</sequence>
<dbReference type="SMART" id="SM00342">
    <property type="entry name" value="HTH_ARAC"/>
    <property type="match status" value="1"/>
</dbReference>
<reference evidence="6" key="1">
    <citation type="submission" date="2022-10" db="EMBL/GenBank/DDBJ databases">
        <title>Comparative genomic analysis of Cohnella hashimotonis sp. nov., isolated from the International Space Station.</title>
        <authorList>
            <person name="Simpson A."/>
            <person name="Venkateswaran K."/>
        </authorList>
    </citation>
    <scope>NUCLEOTIDE SEQUENCE</scope>
    <source>
        <strain evidence="6">DSM 28161</strain>
    </source>
</reference>
<keyword evidence="3" id="KW-0804">Transcription</keyword>
<evidence type="ECO:0000256" key="4">
    <source>
        <dbReference type="SAM" id="MobiDB-lite"/>
    </source>
</evidence>
<dbReference type="EMBL" id="JAPDIA010000003">
    <property type="protein sequence ID" value="MDG0810547.1"/>
    <property type="molecule type" value="Genomic_DNA"/>
</dbReference>
<keyword evidence="7" id="KW-1185">Reference proteome</keyword>
<dbReference type="SUPFAM" id="SSF46689">
    <property type="entry name" value="Homeodomain-like"/>
    <property type="match status" value="1"/>
</dbReference>
<keyword evidence="2" id="KW-0238">DNA-binding</keyword>
<evidence type="ECO:0000256" key="2">
    <source>
        <dbReference type="ARBA" id="ARBA00023125"/>
    </source>
</evidence>
<dbReference type="Gene3D" id="1.10.10.60">
    <property type="entry name" value="Homeodomain-like"/>
    <property type="match status" value="1"/>
</dbReference>
<dbReference type="Pfam" id="PF12833">
    <property type="entry name" value="HTH_18"/>
    <property type="match status" value="1"/>
</dbReference>
<dbReference type="RefSeq" id="WP_277532430.1">
    <property type="nucleotide sequence ID" value="NZ_JAPDIA010000003.1"/>
</dbReference>
<dbReference type="Pfam" id="PF20240">
    <property type="entry name" value="DUF6597"/>
    <property type="match status" value="1"/>
</dbReference>
<dbReference type="PANTHER" id="PTHR46796">
    <property type="entry name" value="HTH-TYPE TRANSCRIPTIONAL ACTIVATOR RHAS-RELATED"/>
    <property type="match status" value="1"/>
</dbReference>
<comment type="caution">
    <text evidence="6">The sequence shown here is derived from an EMBL/GenBank/DDBJ whole genome shotgun (WGS) entry which is preliminary data.</text>
</comment>
<organism evidence="6 7">
    <name type="scientific">Cohnella rhizosphaerae</name>
    <dbReference type="NCBI Taxonomy" id="1457232"/>
    <lineage>
        <taxon>Bacteria</taxon>
        <taxon>Bacillati</taxon>
        <taxon>Bacillota</taxon>
        <taxon>Bacilli</taxon>
        <taxon>Bacillales</taxon>
        <taxon>Paenibacillaceae</taxon>
        <taxon>Cohnella</taxon>
    </lineage>
</organism>
<dbReference type="AlphaFoldDB" id="A0A9X4KZC9"/>
<evidence type="ECO:0000256" key="3">
    <source>
        <dbReference type="ARBA" id="ARBA00023163"/>
    </source>
</evidence>
<dbReference type="Proteomes" id="UP001153404">
    <property type="component" value="Unassembled WGS sequence"/>
</dbReference>
<accession>A0A9X4KZC9</accession>
<dbReference type="PROSITE" id="PS01124">
    <property type="entry name" value="HTH_ARAC_FAMILY_2"/>
    <property type="match status" value="1"/>
</dbReference>
<evidence type="ECO:0000313" key="7">
    <source>
        <dbReference type="Proteomes" id="UP001153404"/>
    </source>
</evidence>
<protein>
    <submittedName>
        <fullName evidence="6">Helix-turn-helix domain-containing protein</fullName>
    </submittedName>
</protein>
<feature type="region of interest" description="Disordered" evidence="4">
    <location>
        <begin position="265"/>
        <end position="286"/>
    </location>
</feature>
<evidence type="ECO:0000256" key="1">
    <source>
        <dbReference type="ARBA" id="ARBA00023015"/>
    </source>
</evidence>
<name>A0A9X4KZC9_9BACL</name>
<evidence type="ECO:0000313" key="6">
    <source>
        <dbReference type="EMBL" id="MDG0810547.1"/>
    </source>
</evidence>
<dbReference type="InterPro" id="IPR009057">
    <property type="entry name" value="Homeodomain-like_sf"/>
</dbReference>
<gene>
    <name evidence="6" type="ORF">OMP40_15150</name>
</gene>
<dbReference type="InterPro" id="IPR050204">
    <property type="entry name" value="AraC_XylS_family_regulators"/>
</dbReference>
<dbReference type="InterPro" id="IPR046532">
    <property type="entry name" value="DUF6597"/>
</dbReference>
<dbReference type="InterPro" id="IPR018060">
    <property type="entry name" value="HTH_AraC"/>
</dbReference>
<keyword evidence="1" id="KW-0805">Transcription regulation</keyword>
<proteinExistence type="predicted"/>
<dbReference type="GO" id="GO:0003700">
    <property type="term" value="F:DNA-binding transcription factor activity"/>
    <property type="evidence" value="ECO:0007669"/>
    <property type="project" value="InterPro"/>
</dbReference>
<feature type="domain" description="HTH araC/xylS-type" evidence="5">
    <location>
        <begin position="160"/>
        <end position="259"/>
    </location>
</feature>